<name>A0ACC1RRQ7_9APHY</name>
<reference evidence="1" key="1">
    <citation type="submission" date="2022-07" db="EMBL/GenBank/DDBJ databases">
        <title>Genome Sequence of Phlebia brevispora.</title>
        <authorList>
            <person name="Buettner E."/>
        </authorList>
    </citation>
    <scope>NUCLEOTIDE SEQUENCE</scope>
    <source>
        <strain evidence="1">MPL23</strain>
    </source>
</reference>
<dbReference type="Proteomes" id="UP001148662">
    <property type="component" value="Unassembled WGS sequence"/>
</dbReference>
<gene>
    <name evidence="1" type="ORF">NM688_g8468</name>
</gene>
<evidence type="ECO:0000313" key="1">
    <source>
        <dbReference type="EMBL" id="KAJ3524991.1"/>
    </source>
</evidence>
<comment type="caution">
    <text evidence="1">The sequence shown here is derived from an EMBL/GenBank/DDBJ whole genome shotgun (WGS) entry which is preliminary data.</text>
</comment>
<organism evidence="1 2">
    <name type="scientific">Phlebia brevispora</name>
    <dbReference type="NCBI Taxonomy" id="194682"/>
    <lineage>
        <taxon>Eukaryota</taxon>
        <taxon>Fungi</taxon>
        <taxon>Dikarya</taxon>
        <taxon>Basidiomycota</taxon>
        <taxon>Agaricomycotina</taxon>
        <taxon>Agaricomycetes</taxon>
        <taxon>Polyporales</taxon>
        <taxon>Meruliaceae</taxon>
        <taxon>Phlebia</taxon>
    </lineage>
</organism>
<sequence length="343" mass="37472">MEADASSSRAQTESPSRLSVASSVSSSPSSVTSSLSQRSQLDSDVSIESTHYSPSANTLAIVSTPFVPPMSSAHERLYFEYLQNLPQTLHGGYPAGSILVEPADDLENLVINPIQTPTRIRLTALHREDLTPRAGRYQGSSGLATPRFPSQTNKEASIPQEVDESFIQGYTLSHLRRVPELVLLARRVVDAEAKRRAREECRKQKEAEVNKGEKKVASTSSTQAVHLPEKSVRGLPLPPIPAPPFALASRPPTSTIWKMGSSLSTAGDSTVLSSALQVENEDDRNISDTPLDEEAYVPLTPSYFAGVVERAIQEIHITRRGEQMARERVTVPLARTRLRLRGA</sequence>
<proteinExistence type="predicted"/>
<accession>A0ACC1RRQ7</accession>
<evidence type="ECO:0000313" key="2">
    <source>
        <dbReference type="Proteomes" id="UP001148662"/>
    </source>
</evidence>
<protein>
    <submittedName>
        <fullName evidence="1">Uncharacterized protein</fullName>
    </submittedName>
</protein>
<keyword evidence="2" id="KW-1185">Reference proteome</keyword>
<dbReference type="EMBL" id="JANHOG010002284">
    <property type="protein sequence ID" value="KAJ3524991.1"/>
    <property type="molecule type" value="Genomic_DNA"/>
</dbReference>